<evidence type="ECO:0000259" key="10">
    <source>
        <dbReference type="Pfam" id="PF24573"/>
    </source>
</evidence>
<evidence type="ECO:0000256" key="8">
    <source>
        <dbReference type="ARBA" id="ARBA00023136"/>
    </source>
</evidence>
<keyword evidence="9" id="KW-0066">ATP synthesis</keyword>
<dbReference type="GO" id="GO:0003341">
    <property type="term" value="P:cilium movement"/>
    <property type="evidence" value="ECO:0007669"/>
    <property type="project" value="TreeGrafter"/>
</dbReference>
<name>A0A1B0CFL2_LUTLO</name>
<evidence type="ECO:0000259" key="11">
    <source>
        <dbReference type="Pfam" id="PF25757"/>
    </source>
</evidence>
<accession>A0A1B0CFL2</accession>
<evidence type="ECO:0000256" key="9">
    <source>
        <dbReference type="ARBA" id="ARBA00023310"/>
    </source>
</evidence>
<evidence type="ECO:0000256" key="3">
    <source>
        <dbReference type="ARBA" id="ARBA00022448"/>
    </source>
</evidence>
<dbReference type="GO" id="GO:0006754">
    <property type="term" value="P:ATP biosynthetic process"/>
    <property type="evidence" value="ECO:0007669"/>
    <property type="project" value="UniProtKB-KW"/>
</dbReference>
<evidence type="ECO:0000256" key="6">
    <source>
        <dbReference type="ARBA" id="ARBA00023065"/>
    </source>
</evidence>
<dbReference type="InterPro" id="IPR056497">
    <property type="entry name" value="HEAT_DAAF5"/>
</dbReference>
<dbReference type="InterPro" id="IPR011989">
    <property type="entry name" value="ARM-like"/>
</dbReference>
<feature type="domain" description="Dynein axonemal assembly factor 5 HEAT-repeat" evidence="10">
    <location>
        <begin position="523"/>
        <end position="713"/>
    </location>
</feature>
<evidence type="ECO:0000256" key="7">
    <source>
        <dbReference type="ARBA" id="ARBA00023128"/>
    </source>
</evidence>
<reference evidence="12" key="1">
    <citation type="submission" date="2020-05" db="UniProtKB">
        <authorList>
            <consortium name="EnsemblMetazoa"/>
        </authorList>
    </citation>
    <scope>IDENTIFICATION</scope>
    <source>
        <strain evidence="12">Jacobina</strain>
    </source>
</reference>
<comment type="subcellular location">
    <subcellularLocation>
        <location evidence="1">Mitochondrion membrane</location>
    </subcellularLocation>
</comment>
<dbReference type="EnsemblMetazoa" id="LLOJ003133-RA">
    <property type="protein sequence ID" value="LLOJ003133-PA"/>
    <property type="gene ID" value="LLOJ003133"/>
</dbReference>
<organism evidence="12 13">
    <name type="scientific">Lutzomyia longipalpis</name>
    <name type="common">Sand fly</name>
    <dbReference type="NCBI Taxonomy" id="7200"/>
    <lineage>
        <taxon>Eukaryota</taxon>
        <taxon>Metazoa</taxon>
        <taxon>Ecdysozoa</taxon>
        <taxon>Arthropoda</taxon>
        <taxon>Hexapoda</taxon>
        <taxon>Insecta</taxon>
        <taxon>Pterygota</taxon>
        <taxon>Neoptera</taxon>
        <taxon>Endopterygota</taxon>
        <taxon>Diptera</taxon>
        <taxon>Nematocera</taxon>
        <taxon>Psychodoidea</taxon>
        <taxon>Psychodidae</taxon>
        <taxon>Lutzomyia</taxon>
        <taxon>Lutzomyia</taxon>
    </lineage>
</organism>
<dbReference type="PANTHER" id="PTHR16216">
    <property type="entry name" value="DYNEIN ASSEMBLY FACTOR 5, AXONEMAL"/>
    <property type="match status" value="1"/>
</dbReference>
<keyword evidence="7" id="KW-0496">Mitochondrion</keyword>
<dbReference type="InterPro" id="IPR057978">
    <property type="entry name" value="TPR_DAAF5"/>
</dbReference>
<comment type="similarity">
    <text evidence="2">Belongs to the ATPase F chain family.</text>
</comment>
<feature type="domain" description="Dynein axonemal assembly factor 5 TPR repeats" evidence="11">
    <location>
        <begin position="222"/>
        <end position="511"/>
    </location>
</feature>
<evidence type="ECO:0000256" key="5">
    <source>
        <dbReference type="ARBA" id="ARBA00022781"/>
    </source>
</evidence>
<evidence type="ECO:0000256" key="1">
    <source>
        <dbReference type="ARBA" id="ARBA00004325"/>
    </source>
</evidence>
<dbReference type="GO" id="GO:0045259">
    <property type="term" value="C:proton-transporting ATP synthase complex"/>
    <property type="evidence" value="ECO:0007669"/>
    <property type="project" value="UniProtKB-KW"/>
</dbReference>
<dbReference type="EMBL" id="AJWK01010169">
    <property type="status" value="NOT_ANNOTATED_CDS"/>
    <property type="molecule type" value="Genomic_DNA"/>
</dbReference>
<dbReference type="GO" id="GO:0045505">
    <property type="term" value="F:dynein intermediate chain binding"/>
    <property type="evidence" value="ECO:0007669"/>
    <property type="project" value="TreeGrafter"/>
</dbReference>
<evidence type="ECO:0000256" key="2">
    <source>
        <dbReference type="ARBA" id="ARBA00005895"/>
    </source>
</evidence>
<keyword evidence="5" id="KW-0375">Hydrogen ion transport</keyword>
<evidence type="ECO:0000313" key="13">
    <source>
        <dbReference type="Proteomes" id="UP000092461"/>
    </source>
</evidence>
<dbReference type="GO" id="GO:0036159">
    <property type="term" value="P:inner dynein arm assembly"/>
    <property type="evidence" value="ECO:0007669"/>
    <property type="project" value="TreeGrafter"/>
</dbReference>
<dbReference type="GO" id="GO:0036158">
    <property type="term" value="P:outer dynein arm assembly"/>
    <property type="evidence" value="ECO:0007669"/>
    <property type="project" value="TreeGrafter"/>
</dbReference>
<dbReference type="Gene3D" id="1.25.10.10">
    <property type="entry name" value="Leucine-rich Repeat Variant"/>
    <property type="match status" value="3"/>
</dbReference>
<keyword evidence="8" id="KW-0472">Membrane</keyword>
<dbReference type="Pfam" id="PF10206">
    <property type="entry name" value="WRW"/>
    <property type="match status" value="1"/>
</dbReference>
<dbReference type="PANTHER" id="PTHR16216:SF2">
    <property type="entry name" value="DYNEIN AXONEMAL ASSEMBLY FACTOR 5"/>
    <property type="match status" value="1"/>
</dbReference>
<protein>
    <submittedName>
        <fullName evidence="12">Uncharacterized protein</fullName>
    </submittedName>
</protein>
<keyword evidence="6" id="KW-0406">Ion transport</keyword>
<dbReference type="InterPro" id="IPR052623">
    <property type="entry name" value="DAAF5"/>
</dbReference>
<keyword evidence="4" id="KW-0138">CF(0)</keyword>
<dbReference type="Pfam" id="PF24573">
    <property type="entry name" value="HEAT_DAAF5"/>
    <property type="match status" value="1"/>
</dbReference>
<dbReference type="GO" id="GO:1902600">
    <property type="term" value="P:proton transmembrane transport"/>
    <property type="evidence" value="ECO:0007669"/>
    <property type="project" value="UniProtKB-KW"/>
</dbReference>
<dbReference type="VEuPathDB" id="VectorBase:LLOJ003133"/>
<evidence type="ECO:0000313" key="12">
    <source>
        <dbReference type="EnsemblMetazoa" id="LLOJ003133-PA"/>
    </source>
</evidence>
<dbReference type="InterPro" id="IPR016024">
    <property type="entry name" value="ARM-type_fold"/>
</dbReference>
<dbReference type="AlphaFoldDB" id="A0A1B0CFL2"/>
<dbReference type="VEuPathDB" id="VectorBase:LLONM1_001965"/>
<keyword evidence="13" id="KW-1185">Reference proteome</keyword>
<evidence type="ECO:0000256" key="4">
    <source>
        <dbReference type="ARBA" id="ARBA00022547"/>
    </source>
</evidence>
<dbReference type="Pfam" id="PF25757">
    <property type="entry name" value="TPR_DNAAF5"/>
    <property type="match status" value="1"/>
</dbReference>
<dbReference type="Proteomes" id="UP000092461">
    <property type="component" value="Unassembled WGS sequence"/>
</dbReference>
<sequence length="1087" mass="121986">MAFGDYPAEYNPKVHGPYDPARFYGKPDTPFGQVKLGELGSWFGRRNKSPQALAGAVSRAFWRWQHKYVQPKRTGVAPFFQLTVSAMIFFYCINYGKITDTPFGQVKLGELGSWFGRRNKSPQALAGAVSRAFWRWQHKYVQPKRTGVAPFFQLTVSAMIFFYCINYGKITPQELQIPLNGDSPSITALPDDFLGYKREISMTETSISGDLQGKLERFCTALANPDRRVRQRGLQGLLELCQSDEVHTENVTEVFDYIYLHILKCYVDKYESCRAAAASVVSEVLEKLPENEFFLAYIIPAIARRIGQKEQVEESEELRLQLLEQLTGIVVKYSTVNPVFSGNDPLLKSYNDIMDILVKTLTDPYPNILRQSCTLIGEFSVATPSFHYRAEVLTNPLLAILKHRHSPIRTAAVEALGIVALHITTNSECVLKIVVELSRHLMDDSVNVRRECGRVGCRLLVELRDRYGMFDRLLPLVFGCLSDENPEVVKEITRLWEKCGQQYYVENEKELMKIAVVDYAPENYLEEWRRPTLGCRSIAQRSFKMLNIILHEMEDWKEDVRLHATLLLAQVILHAEGAILAYLTDIYPVLAKTCMDGDRWVAAEAVRVAKLLGNLVEYDDWKERVMEFLEKWPNLGHLKCFIAMFVGAGSTKWQDMEKISRLLVPLAANLDTNFQSHLLMITEMLVEAQQDHGKGSQEIERNLYEILVTILALNEDNSLHERVTSSLESLAQSSSSSSVNDLHGKHLESVVKSIQDLDSTNSERAEPILHLHGLLFHCGFHIQPFSALQEAVEIVMELGAPEAKIKILCGVSAALLKWRETIHTSLEGRIALLRGFLDTNIIPAIVWKAGFNAESIRAMCTTVVASAAQGAPEESFVIIPDIAEYLIPLLDDDLVVIRKFAIAALVASGPLPFEQLRLLAFGLLARLDDPSGEIRCAAGSALTKLKLKAGSDPALSEAWRKIIKEIFHKIVVIDGEDAHIILHQLRVTVVILKFQPDHLDGLQLDVAILRKGIPGDLAVVDLQINEDRRRPGLHFQGDLAHGEAAACGGNDNVNVGILNPFGVAQLHREDEVCGNYPVGRIFNEEVP</sequence>
<dbReference type="SUPFAM" id="SSF48371">
    <property type="entry name" value="ARM repeat"/>
    <property type="match status" value="1"/>
</dbReference>
<proteinExistence type="inferred from homology"/>
<dbReference type="EMBL" id="AJWK01010170">
    <property type="status" value="NOT_ANNOTATED_CDS"/>
    <property type="molecule type" value="Genomic_DNA"/>
</dbReference>
<keyword evidence="3" id="KW-0813">Transport</keyword>
<dbReference type="GO" id="GO:0031966">
    <property type="term" value="C:mitochondrial membrane"/>
    <property type="evidence" value="ECO:0007669"/>
    <property type="project" value="UniProtKB-SubCell"/>
</dbReference>
<dbReference type="VEuPathDB" id="VectorBase:LLONM1_006280"/>
<dbReference type="InterPro" id="IPR019344">
    <property type="entry name" value="F1F0-ATPsyn_F_prd"/>
</dbReference>